<proteinExistence type="predicted"/>
<evidence type="ECO:0000313" key="3">
    <source>
        <dbReference type="EMBL" id="GAA2199537.1"/>
    </source>
</evidence>
<keyword evidence="4" id="KW-1185">Reference proteome</keyword>
<protein>
    <recommendedName>
        <fullName evidence="5">Exo-alpha-sialidase</fullName>
    </recommendedName>
</protein>
<name>A0ABN3BS60_9MICC</name>
<dbReference type="InterPro" id="IPR002860">
    <property type="entry name" value="BNR_rpt"/>
</dbReference>
<evidence type="ECO:0000256" key="2">
    <source>
        <dbReference type="SAM" id="SignalP"/>
    </source>
</evidence>
<feature type="compositionally biased region" description="Polar residues" evidence="1">
    <location>
        <begin position="43"/>
        <end position="59"/>
    </location>
</feature>
<dbReference type="SUPFAM" id="SSF50939">
    <property type="entry name" value="Sialidases"/>
    <property type="match status" value="1"/>
</dbReference>
<comment type="caution">
    <text evidence="3">The sequence shown here is derived from an EMBL/GenBank/DDBJ whole genome shotgun (WGS) entry which is preliminary data.</text>
</comment>
<evidence type="ECO:0000256" key="1">
    <source>
        <dbReference type="SAM" id="MobiDB-lite"/>
    </source>
</evidence>
<keyword evidence="2" id="KW-0732">Signal</keyword>
<dbReference type="Gene3D" id="2.120.10.10">
    <property type="match status" value="1"/>
</dbReference>
<dbReference type="InterPro" id="IPR036278">
    <property type="entry name" value="Sialidase_sf"/>
</dbReference>
<evidence type="ECO:0008006" key="5">
    <source>
        <dbReference type="Google" id="ProtNLM"/>
    </source>
</evidence>
<dbReference type="RefSeq" id="WP_344299207.1">
    <property type="nucleotide sequence ID" value="NZ_BAAAQW010000004.1"/>
</dbReference>
<dbReference type="PROSITE" id="PS51318">
    <property type="entry name" value="TAT"/>
    <property type="match status" value="1"/>
</dbReference>
<dbReference type="CDD" id="cd15482">
    <property type="entry name" value="Sialidase_non-viral"/>
    <property type="match status" value="1"/>
</dbReference>
<dbReference type="InterPro" id="IPR006311">
    <property type="entry name" value="TAT_signal"/>
</dbReference>
<feature type="chain" id="PRO_5045555120" description="Exo-alpha-sialidase" evidence="2">
    <location>
        <begin position="30"/>
        <end position="600"/>
    </location>
</feature>
<feature type="region of interest" description="Disordered" evidence="1">
    <location>
        <begin position="552"/>
        <end position="600"/>
    </location>
</feature>
<evidence type="ECO:0000313" key="4">
    <source>
        <dbReference type="Proteomes" id="UP001500432"/>
    </source>
</evidence>
<reference evidence="3 4" key="1">
    <citation type="journal article" date="2019" name="Int. J. Syst. Evol. Microbiol.">
        <title>The Global Catalogue of Microorganisms (GCM) 10K type strain sequencing project: providing services to taxonomists for standard genome sequencing and annotation.</title>
        <authorList>
            <consortium name="The Broad Institute Genomics Platform"/>
            <consortium name="The Broad Institute Genome Sequencing Center for Infectious Disease"/>
            <person name="Wu L."/>
            <person name="Ma J."/>
        </authorList>
    </citation>
    <scope>NUCLEOTIDE SEQUENCE [LARGE SCALE GENOMIC DNA]</scope>
    <source>
        <strain evidence="3 4">JCM 16034</strain>
    </source>
</reference>
<dbReference type="Proteomes" id="UP001500432">
    <property type="component" value="Unassembled WGS sequence"/>
</dbReference>
<feature type="region of interest" description="Disordered" evidence="1">
    <location>
        <begin position="28"/>
        <end position="65"/>
    </location>
</feature>
<accession>A0ABN3BS60</accession>
<gene>
    <name evidence="3" type="ORF">GCM10009849_16280</name>
</gene>
<feature type="signal peptide" evidence="2">
    <location>
        <begin position="1"/>
        <end position="29"/>
    </location>
</feature>
<dbReference type="EMBL" id="BAAAQW010000004">
    <property type="protein sequence ID" value="GAA2199537.1"/>
    <property type="molecule type" value="Genomic_DNA"/>
</dbReference>
<organism evidence="3 4">
    <name type="scientific">Sinomonas flava</name>
    <dbReference type="NCBI Taxonomy" id="496857"/>
    <lineage>
        <taxon>Bacteria</taxon>
        <taxon>Bacillati</taxon>
        <taxon>Actinomycetota</taxon>
        <taxon>Actinomycetes</taxon>
        <taxon>Micrococcales</taxon>
        <taxon>Micrococcaceae</taxon>
        <taxon>Sinomonas</taxon>
    </lineage>
</organism>
<sequence length="600" mass="61195">MTLPPLFRRAFALAAASALALAAAVPASAAPPTPKGSGDALVTSGSPATPFPQNKQNEPSIARDPVSGTLIAGVNEEIDMAPCTQKASGAGSCPFTPGVGSSGVYFSTDNGTSWVQPTYTGYSARSGTAAAGGPIGTLPNYYEAGLVSGGDPVLAVGPMPDAQGHFSWSNGSRYYYSNLVSNFPGASTLVTPHYAVAVSHTDNAADAVKGSNAAWSAPAIASGRLNPVVFNDKNTLWADNAASSPYFGRVYAAWTSFRAANATQAVADAEPIMAAYSDDGGTTWSAPVQVSASYNTPSNGGRQGSTVRSDSKGNVYLFFEGSAQGRSVQMMAVSANGGRQFSTPRPVADVTDVGVFDSFAGRYTFDGFAGARTDSFPSVDIANGAPSGVGATDRILLGWSDARNGLGHEESLLQVSADGGASWSAPRGVQAAGDRPNFTAVAISPDGGSAYAVYDAFHAVYSDLSAPRPMEGVVVALNGDLTGPVSVLHRGASGDARGSSANSLVSEFLGDYNAAVASNGAVYPIWNDVRNADSCAAVNAYRAALRSPSAASQSSTVEWGEDSSEAASTDTVPARPFPPADCGVGSRFGNSDIYSGVYSR</sequence>
<dbReference type="Pfam" id="PF02012">
    <property type="entry name" value="BNR"/>
    <property type="match status" value="1"/>
</dbReference>